<evidence type="ECO:0000313" key="12">
    <source>
        <dbReference type="Proteomes" id="UP001589810"/>
    </source>
</evidence>
<feature type="domain" description="FAD/NAD(P)-binding" evidence="10">
    <location>
        <begin position="6"/>
        <end position="168"/>
    </location>
</feature>
<evidence type="ECO:0000256" key="6">
    <source>
        <dbReference type="ARBA" id="ARBA00022857"/>
    </source>
</evidence>
<name>A0ABV6MRG3_9PSEU</name>
<dbReference type="InterPro" id="IPR055275">
    <property type="entry name" value="Ferredox_Rdtase"/>
</dbReference>
<dbReference type="PRINTS" id="PR00419">
    <property type="entry name" value="ADXRDTASE"/>
</dbReference>
<dbReference type="SUPFAM" id="SSF51971">
    <property type="entry name" value="Nucleotide-binding domain"/>
    <property type="match status" value="2"/>
</dbReference>
<dbReference type="EMBL" id="JBHLUD010000004">
    <property type="protein sequence ID" value="MFC0542682.1"/>
    <property type="molecule type" value="Genomic_DNA"/>
</dbReference>
<dbReference type="RefSeq" id="WP_273941098.1">
    <property type="nucleotide sequence ID" value="NZ_CP097263.1"/>
</dbReference>
<protein>
    <recommendedName>
        <fullName evidence="3">ferredoxin--NADP(+) reductase</fullName>
        <ecNumber evidence="3">1.18.1.2</ecNumber>
    </recommendedName>
</protein>
<evidence type="ECO:0000256" key="7">
    <source>
        <dbReference type="ARBA" id="ARBA00023002"/>
    </source>
</evidence>
<dbReference type="InterPro" id="IPR036188">
    <property type="entry name" value="FAD/NAD-bd_sf"/>
</dbReference>
<dbReference type="PANTHER" id="PTHR48467">
    <property type="entry name" value="GLUTAMATE SYNTHASE 1 [NADH], CHLOROPLASTIC-LIKE"/>
    <property type="match status" value="1"/>
</dbReference>
<comment type="similarity">
    <text evidence="2">Belongs to the ferredoxin--NADP reductase type 1 family.</text>
</comment>
<dbReference type="PANTHER" id="PTHR48467:SF1">
    <property type="entry name" value="GLUTAMATE SYNTHASE 1 [NADH], CHLOROPLASTIC-LIKE"/>
    <property type="match status" value="1"/>
</dbReference>
<accession>A0ABV6MRG3</accession>
<evidence type="ECO:0000256" key="8">
    <source>
        <dbReference type="ARBA" id="ARBA00047776"/>
    </source>
</evidence>
<feature type="region of interest" description="Disordered" evidence="9">
    <location>
        <begin position="429"/>
        <end position="454"/>
    </location>
</feature>
<comment type="caution">
    <text evidence="11">The sequence shown here is derived from an EMBL/GenBank/DDBJ whole genome shotgun (WGS) entry which is preliminary data.</text>
</comment>
<sequence length="454" mass="48391">MGRPLRVAVVGAGPAGVYTAEALVRSGTPVSIDVLDRLPTPYGLVRYGVAPDHPKTRSIADALRRTLEHPAVRFLGNVTHGVDVHLADLKAHYDVVVYATGADDNRRLGVPGEDLPGSCSATELVAWYNAHPSVVRPPCGVLAAKAVAVVGAGNVALDVARVLVAGADRLGDSEVPDRVLADLRRRAVTDVHVVARRGPAQVKFTVAELREIGTLEDVDVIVDPAELADVPPPADRRTRGNVALLHEWSRRPRGDARRRIHFAFWRRPVAVVGSAAVEALHFADARPLPVQAVVRAIGYRGRPIPGLPFDEVAGILPNRMGSVVDHAGVAVPAVYVAGWLKRGPTGVIGSNKSDAAETVRQLLADGPALSATEPEPDAVTDLLDARGVQYVTWADWQRLDAYELGLGRARGRSRVQTDGLATMLAVCRPQTPSRHTRAGSRRPAATSRTSGENP</sequence>
<keyword evidence="6" id="KW-0521">NADP</keyword>
<dbReference type="InterPro" id="IPR021163">
    <property type="entry name" value="Ferredox_Rdtase_adrenod"/>
</dbReference>
<evidence type="ECO:0000256" key="9">
    <source>
        <dbReference type="SAM" id="MobiDB-lite"/>
    </source>
</evidence>
<dbReference type="Gene3D" id="3.40.50.720">
    <property type="entry name" value="NAD(P)-binding Rossmann-like Domain"/>
    <property type="match status" value="1"/>
</dbReference>
<evidence type="ECO:0000256" key="3">
    <source>
        <dbReference type="ARBA" id="ARBA00013223"/>
    </source>
</evidence>
<keyword evidence="4" id="KW-0285">Flavoprotein</keyword>
<keyword evidence="7" id="KW-0560">Oxidoreductase</keyword>
<keyword evidence="5" id="KW-0274">FAD</keyword>
<evidence type="ECO:0000256" key="5">
    <source>
        <dbReference type="ARBA" id="ARBA00022827"/>
    </source>
</evidence>
<evidence type="ECO:0000259" key="10">
    <source>
        <dbReference type="Pfam" id="PF07992"/>
    </source>
</evidence>
<comment type="cofactor">
    <cofactor evidence="1">
        <name>FAD</name>
        <dbReference type="ChEBI" id="CHEBI:57692"/>
    </cofactor>
</comment>
<keyword evidence="12" id="KW-1185">Reference proteome</keyword>
<evidence type="ECO:0000256" key="2">
    <source>
        <dbReference type="ARBA" id="ARBA00008312"/>
    </source>
</evidence>
<evidence type="ECO:0000256" key="4">
    <source>
        <dbReference type="ARBA" id="ARBA00022630"/>
    </source>
</evidence>
<proteinExistence type="inferred from homology"/>
<evidence type="ECO:0000313" key="11">
    <source>
        <dbReference type="EMBL" id="MFC0542682.1"/>
    </source>
</evidence>
<evidence type="ECO:0000256" key="1">
    <source>
        <dbReference type="ARBA" id="ARBA00001974"/>
    </source>
</evidence>
<organism evidence="11 12">
    <name type="scientific">Kutzneria chonburiensis</name>
    <dbReference type="NCBI Taxonomy" id="1483604"/>
    <lineage>
        <taxon>Bacteria</taxon>
        <taxon>Bacillati</taxon>
        <taxon>Actinomycetota</taxon>
        <taxon>Actinomycetes</taxon>
        <taxon>Pseudonocardiales</taxon>
        <taxon>Pseudonocardiaceae</taxon>
        <taxon>Kutzneria</taxon>
    </lineage>
</organism>
<dbReference type="EC" id="1.18.1.2" evidence="3"/>
<dbReference type="PIRSF" id="PIRSF000362">
    <property type="entry name" value="FNR"/>
    <property type="match status" value="1"/>
</dbReference>
<dbReference type="InterPro" id="IPR023753">
    <property type="entry name" value="FAD/NAD-binding_dom"/>
</dbReference>
<comment type="catalytic activity">
    <reaction evidence="8">
        <text>2 reduced [2Fe-2S]-[ferredoxin] + NADP(+) + H(+) = 2 oxidized [2Fe-2S]-[ferredoxin] + NADPH</text>
        <dbReference type="Rhea" id="RHEA:20125"/>
        <dbReference type="Rhea" id="RHEA-COMP:10000"/>
        <dbReference type="Rhea" id="RHEA-COMP:10001"/>
        <dbReference type="ChEBI" id="CHEBI:15378"/>
        <dbReference type="ChEBI" id="CHEBI:33737"/>
        <dbReference type="ChEBI" id="CHEBI:33738"/>
        <dbReference type="ChEBI" id="CHEBI:57783"/>
        <dbReference type="ChEBI" id="CHEBI:58349"/>
        <dbReference type="EC" id="1.18.1.2"/>
    </reaction>
</comment>
<dbReference type="Proteomes" id="UP001589810">
    <property type="component" value="Unassembled WGS sequence"/>
</dbReference>
<dbReference type="Pfam" id="PF07992">
    <property type="entry name" value="Pyr_redox_2"/>
    <property type="match status" value="1"/>
</dbReference>
<gene>
    <name evidence="11" type="ORF">ACFFH7_14390</name>
</gene>
<dbReference type="Gene3D" id="3.50.50.60">
    <property type="entry name" value="FAD/NAD(P)-binding domain"/>
    <property type="match status" value="1"/>
</dbReference>
<reference evidence="11 12" key="1">
    <citation type="submission" date="2024-09" db="EMBL/GenBank/DDBJ databases">
        <authorList>
            <person name="Sun Q."/>
            <person name="Mori K."/>
        </authorList>
    </citation>
    <scope>NUCLEOTIDE SEQUENCE [LARGE SCALE GENOMIC DNA]</scope>
    <source>
        <strain evidence="11 12">TBRC 1432</strain>
    </source>
</reference>